<comment type="caution">
    <text evidence="3">The sequence shown here is derived from an EMBL/GenBank/DDBJ whole genome shotgun (WGS) entry which is preliminary data.</text>
</comment>
<dbReference type="AlphaFoldDB" id="A0A7Y5AQ14"/>
<evidence type="ECO:0000256" key="2">
    <source>
        <dbReference type="SAM" id="SignalP"/>
    </source>
</evidence>
<dbReference type="Proteomes" id="UP000523161">
    <property type="component" value="Unassembled WGS sequence"/>
</dbReference>
<dbReference type="Gene3D" id="2.130.10.130">
    <property type="entry name" value="Integrin alpha, N-terminal"/>
    <property type="match status" value="1"/>
</dbReference>
<proteinExistence type="predicted"/>
<dbReference type="EMBL" id="JABSOD010000006">
    <property type="protein sequence ID" value="NRQ42428.1"/>
    <property type="molecule type" value="Genomic_DNA"/>
</dbReference>
<evidence type="ECO:0000313" key="4">
    <source>
        <dbReference type="Proteomes" id="UP000523161"/>
    </source>
</evidence>
<accession>A0A7Y5AQ14</accession>
<dbReference type="PANTHER" id="PTHR13412:SF0">
    <property type="entry name" value="T-CELL IMMUNOMODULATORY PROTEIN"/>
    <property type="match status" value="1"/>
</dbReference>
<feature type="signal peptide" evidence="2">
    <location>
        <begin position="1"/>
        <end position="25"/>
    </location>
</feature>
<organism evidence="3 4">
    <name type="scientific">Rheinheimera lutimaris</name>
    <dbReference type="NCBI Taxonomy" id="2740584"/>
    <lineage>
        <taxon>Bacteria</taxon>
        <taxon>Pseudomonadati</taxon>
        <taxon>Pseudomonadota</taxon>
        <taxon>Gammaproteobacteria</taxon>
        <taxon>Chromatiales</taxon>
        <taxon>Chromatiaceae</taxon>
        <taxon>Rheinheimera</taxon>
    </lineage>
</organism>
<protein>
    <submittedName>
        <fullName evidence="3">VCBS repeat-containing protein</fullName>
    </submittedName>
</protein>
<dbReference type="InterPro" id="IPR024881">
    <property type="entry name" value="Tip"/>
</dbReference>
<keyword evidence="4" id="KW-1185">Reference proteome</keyword>
<name>A0A7Y5AQ14_9GAMM</name>
<dbReference type="PANTHER" id="PTHR13412">
    <property type="entry name" value="T-CELL IMMUNOMODULATORY PROTEIN HOMOLOG"/>
    <property type="match status" value="1"/>
</dbReference>
<reference evidence="3 4" key="1">
    <citation type="submission" date="2020-06" db="EMBL/GenBank/DDBJ databases">
        <title>Rheinheimera sp. nov., a marine bacterium isolated from coastal.</title>
        <authorList>
            <person name="Yu Q."/>
            <person name="Qi Y."/>
            <person name="Pu J."/>
        </authorList>
    </citation>
    <scope>NUCLEOTIDE SEQUENCE [LARGE SCALE GENOMIC DNA]</scope>
    <source>
        <strain evidence="3 4">YQF-2</strain>
    </source>
</reference>
<evidence type="ECO:0000313" key="3">
    <source>
        <dbReference type="EMBL" id="NRQ42428.1"/>
    </source>
</evidence>
<feature type="chain" id="PRO_5030512608" evidence="2">
    <location>
        <begin position="26"/>
        <end position="487"/>
    </location>
</feature>
<keyword evidence="1 2" id="KW-0732">Signal</keyword>
<dbReference type="InterPro" id="IPR013517">
    <property type="entry name" value="FG-GAP"/>
</dbReference>
<evidence type="ECO:0000256" key="1">
    <source>
        <dbReference type="ARBA" id="ARBA00022729"/>
    </source>
</evidence>
<dbReference type="SUPFAM" id="SSF69318">
    <property type="entry name" value="Integrin alpha N-terminal domain"/>
    <property type="match status" value="1"/>
</dbReference>
<dbReference type="InterPro" id="IPR028994">
    <property type="entry name" value="Integrin_alpha_N"/>
</dbReference>
<gene>
    <name evidence="3" type="ORF">HRH59_07565</name>
</gene>
<sequence length="487" mass="54938">MPLTVKYFRCCVLLLLLSVTGKAFATGSELKTINLPHPPNGDMLQLAGRNQLLASGYSQFARWLSLVDLTDYSSRMLPVPDDAQFFSAAVLAGEPGEQLVFLGLGGVSRLSKDASYAQRIVASDSLYRVLDQNRLRSANFVVELGSGLSDFLIADFQHTHLYRQQADGSFTHYALQIPALVQSWRSSPDYTPRKHYIVDVNLDKKPDLLFVWQGKFQAFLQQADGSFSTEPRVMDWPQLLSTEQEADQRNDAGRSYSGQNIDTLRELTDLDGDGVPDLVINREQLADALERNNSFRIHFGRRSEQGLSFNAEPDTLITTDTSPIDVVIDDFNNDGRKDFYIPSTHFGVGTIIRVLLRGSANLDIDFYLLNAQRQYSQKADFRQQATIDVSIGNLRYDMPLFQLADINGDGFKALLIGEGLSQLKVYQHDDKRLFSRRSERLKLDLPRDARKVRVMDLTGNGKQDLILPFDSQEAENLRNQLHILLSY</sequence>
<dbReference type="Pfam" id="PF13517">
    <property type="entry name" value="FG-GAP_3"/>
    <property type="match status" value="1"/>
</dbReference>